<dbReference type="AlphaFoldDB" id="A0A178L705"/>
<keyword evidence="4" id="KW-0067">ATP-binding</keyword>
<reference evidence="8 9" key="1">
    <citation type="submission" date="2016-04" db="EMBL/GenBank/DDBJ databases">
        <title>Draft Genome Sequences of Staphylococcus capitis Strain H36, S. capitis Strain H65, S. cohnii Strain H62, S. hominis Strain H69, Mycobacterium iranicum Strain H39, Plantibacter sp. Strain H53, Pseudomonas oryzihabitans Strain H72, and Microbacterium sp. Strain H83, isolated from residential settings.</title>
        <authorList>
            <person name="Lymperopoulou D."/>
            <person name="Adams R.I."/>
            <person name="Lindow S."/>
            <person name="Coil D.A."/>
            <person name="Jospin G."/>
            <person name="Eisen J.A."/>
        </authorList>
    </citation>
    <scope>NUCLEOTIDE SEQUENCE [LARGE SCALE GENOMIC DNA]</scope>
    <source>
        <strain evidence="8 9">H72</strain>
    </source>
</reference>
<dbReference type="GO" id="GO:0000725">
    <property type="term" value="P:recombinational repair"/>
    <property type="evidence" value="ECO:0007669"/>
    <property type="project" value="TreeGrafter"/>
</dbReference>
<evidence type="ECO:0000256" key="3">
    <source>
        <dbReference type="ARBA" id="ARBA00022806"/>
    </source>
</evidence>
<dbReference type="GO" id="GO:0005524">
    <property type="term" value="F:ATP binding"/>
    <property type="evidence" value="ECO:0007669"/>
    <property type="project" value="UniProtKB-KW"/>
</dbReference>
<dbReference type="InterPro" id="IPR027417">
    <property type="entry name" value="P-loop_NTPase"/>
</dbReference>
<dbReference type="GO" id="GO:0043138">
    <property type="term" value="F:3'-5' DNA helicase activity"/>
    <property type="evidence" value="ECO:0007669"/>
    <property type="project" value="TreeGrafter"/>
</dbReference>
<feature type="domain" description="NERD" evidence="6">
    <location>
        <begin position="16"/>
        <end position="108"/>
    </location>
</feature>
<keyword evidence="3 8" id="KW-0347">Helicase</keyword>
<keyword evidence="2" id="KW-0378">Hydrolase</keyword>
<evidence type="ECO:0000256" key="4">
    <source>
        <dbReference type="ARBA" id="ARBA00022840"/>
    </source>
</evidence>
<dbReference type="InterPro" id="IPR014017">
    <property type="entry name" value="DNA_helicase_UvrD-like_C"/>
</dbReference>
<dbReference type="RefSeq" id="WP_064309086.1">
    <property type="nucleotide sequence ID" value="NZ_LWCR01000055.1"/>
</dbReference>
<evidence type="ECO:0000256" key="1">
    <source>
        <dbReference type="ARBA" id="ARBA00022741"/>
    </source>
</evidence>
<accession>A0A178L705</accession>
<dbReference type="Pfam" id="PF13245">
    <property type="entry name" value="AAA_19"/>
    <property type="match status" value="1"/>
</dbReference>
<comment type="caution">
    <text evidence="8">The sequence shown here is derived from an EMBL/GenBank/DDBJ whole genome shotgun (WGS) entry which is preliminary data.</text>
</comment>
<gene>
    <name evidence="8" type="ORF">A4V15_24115</name>
</gene>
<name>A0A178L705_9PSED</name>
<feature type="domain" description="UvrD-like helicase C-terminal" evidence="7">
    <location>
        <begin position="423"/>
        <end position="527"/>
    </location>
</feature>
<evidence type="ECO:0000313" key="8">
    <source>
        <dbReference type="EMBL" id="OAN25004.1"/>
    </source>
</evidence>
<evidence type="ECO:0000259" key="6">
    <source>
        <dbReference type="Pfam" id="PF08378"/>
    </source>
</evidence>
<dbReference type="Pfam" id="PF08378">
    <property type="entry name" value="NERD"/>
    <property type="match status" value="1"/>
</dbReference>
<proteinExistence type="predicted"/>
<dbReference type="Proteomes" id="UP000078356">
    <property type="component" value="Unassembled WGS sequence"/>
</dbReference>
<dbReference type="GO" id="GO:0005829">
    <property type="term" value="C:cytosol"/>
    <property type="evidence" value="ECO:0007669"/>
    <property type="project" value="TreeGrafter"/>
</dbReference>
<organism evidence="8 9">
    <name type="scientific">Pseudomonas oryzihabitans</name>
    <dbReference type="NCBI Taxonomy" id="47885"/>
    <lineage>
        <taxon>Bacteria</taxon>
        <taxon>Pseudomonadati</taxon>
        <taxon>Pseudomonadota</taxon>
        <taxon>Gammaproteobacteria</taxon>
        <taxon>Pseudomonadales</taxon>
        <taxon>Pseudomonadaceae</taxon>
        <taxon>Pseudomonas</taxon>
    </lineage>
</organism>
<evidence type="ECO:0000256" key="5">
    <source>
        <dbReference type="ARBA" id="ARBA00034923"/>
    </source>
</evidence>
<evidence type="ECO:0000256" key="2">
    <source>
        <dbReference type="ARBA" id="ARBA00022801"/>
    </source>
</evidence>
<evidence type="ECO:0000313" key="9">
    <source>
        <dbReference type="Proteomes" id="UP000078356"/>
    </source>
</evidence>
<feature type="domain" description="UvrD-like helicase C-terminal" evidence="7">
    <location>
        <begin position="541"/>
        <end position="600"/>
    </location>
</feature>
<dbReference type="EMBL" id="LWCR01000055">
    <property type="protein sequence ID" value="OAN25004.1"/>
    <property type="molecule type" value="Genomic_DNA"/>
</dbReference>
<dbReference type="OrthoDB" id="7066673at2"/>
<dbReference type="SUPFAM" id="SSF52540">
    <property type="entry name" value="P-loop containing nucleoside triphosphate hydrolases"/>
    <property type="match status" value="1"/>
</dbReference>
<dbReference type="PANTHER" id="PTHR11070:SF2">
    <property type="entry name" value="ATP-DEPENDENT DNA HELICASE SRS2"/>
    <property type="match status" value="1"/>
</dbReference>
<dbReference type="GO" id="GO:0003677">
    <property type="term" value="F:DNA binding"/>
    <property type="evidence" value="ECO:0007669"/>
    <property type="project" value="InterPro"/>
</dbReference>
<keyword evidence="1" id="KW-0547">Nucleotide-binding</keyword>
<dbReference type="PANTHER" id="PTHR11070">
    <property type="entry name" value="UVRD / RECB / PCRA DNA HELICASE FAMILY MEMBER"/>
    <property type="match status" value="1"/>
</dbReference>
<dbReference type="GO" id="GO:0016787">
    <property type="term" value="F:hydrolase activity"/>
    <property type="evidence" value="ECO:0007669"/>
    <property type="project" value="UniProtKB-KW"/>
</dbReference>
<dbReference type="InterPro" id="IPR011528">
    <property type="entry name" value="NERD"/>
</dbReference>
<protein>
    <recommendedName>
        <fullName evidence="5">DNA 3'-5' helicase II</fullName>
    </recommendedName>
</protein>
<dbReference type="InterPro" id="IPR000212">
    <property type="entry name" value="DNA_helicase_UvrD/REP"/>
</dbReference>
<dbReference type="Pfam" id="PF13361">
    <property type="entry name" value="UvrD_C"/>
    <property type="match status" value="2"/>
</dbReference>
<dbReference type="Gene3D" id="3.40.50.300">
    <property type="entry name" value="P-loop containing nucleotide triphosphate hydrolases"/>
    <property type="match status" value="2"/>
</dbReference>
<evidence type="ECO:0000259" key="7">
    <source>
        <dbReference type="Pfam" id="PF13361"/>
    </source>
</evidence>
<sequence>MARFFPARSQCQFDTPGERRFAERLEKLLEDDYLCWSNVPVGPKARYPDFVVLHPRRGILVLEVKDWKLATLESVTPGKVRLHTQDGLKTVANPLLQARSYILEVDLLLKKDPLLRQSASSPHPGQLIMPWGWGVVLTGITRRQFEQTDLVDVLDPQRVLFQDEMTESADPEAFQQRLWDMFPHVFPCALSLPQIDRVRYHLYPEVRVNSQPGQFGLFDAAEAPLPSLIKVMDLQQEQLARSLGDGHRVIHGAAGSGKTMILGYRCAHLAKVSVKPILVLCYNKSLAGRLRQVIEQKGLGERVVVQNFHAWCAEMLTAYQVDKPDHRLPVAAKMEQYVLRTIEGVDRGQIPRGQYSAVLIDEGHDFAPEWFQLVVQMVDPSTQSLLVLYDDAQAIYRGKGGKKALDFSFASVGIQAQGRTTILKLNYRNTVEILSVARAFATELLTSRDASEDGVPLIAPESAGRRGPFPELIQCGSDREEWDLLIARIRDEQAAGRLLSDMAILYRSTSQAYQAEYELKKVAIPYRSGASTKGRGHLYDEEDSVKIVSMHSSKGLEFGLVLIPGLGEMPKQGEPEADEARLLYVAMTRAIDRLVMTYQRTSKFTSKIHNLVVSSQFKGTENATPHRKTFDK</sequence>